<dbReference type="Pfam" id="PF01370">
    <property type="entry name" value="Epimerase"/>
    <property type="match status" value="1"/>
</dbReference>
<evidence type="ECO:0000259" key="2">
    <source>
        <dbReference type="Pfam" id="PF01370"/>
    </source>
</evidence>
<accession>A0A0G1J830</accession>
<sequence length="336" mass="37805">MVIITGATGFVGKRLIKLAVRSYGKKNILCLIKDTGNSLEDEGRKLLKRMKLKTHYVNLVTGKGLKNLPKHPEIIINLAAATDTAVSDHRCNDVGVKNLVKAFEPLGPNTHFIHIGTMVAMSGRINCDRPFNKSAPLVPTNEYTRSKTRGEKLLISKNKTDKFRLSILRPNTIYGSRMRPDSLFDFLKNLILKKSVLARLNWPGLSSLVHVDDVAQAIMSVSKKPPKPGAKKIYLLHGEHLTLALISALLHRTMGVTYKSIKLPKMFWGVCKIGRLFIPLFERITNLRTYNLLWRAGLIVDDVIYCRTNDLQQLLSQGEVKKLTDHIHEVIVKSKN</sequence>
<protein>
    <submittedName>
        <fullName evidence="3">NAD-dependent epimerase/dehydratase</fullName>
    </submittedName>
</protein>
<name>A0A0G1J830_9BACT</name>
<comment type="similarity">
    <text evidence="1">Belongs to the NAD(P)-dependent epimerase/dehydratase family.</text>
</comment>
<dbReference type="Proteomes" id="UP000033901">
    <property type="component" value="Unassembled WGS sequence"/>
</dbReference>
<reference evidence="3 4" key="1">
    <citation type="journal article" date="2015" name="Nature">
        <title>rRNA introns, odd ribosomes, and small enigmatic genomes across a large radiation of phyla.</title>
        <authorList>
            <person name="Brown C.T."/>
            <person name="Hug L.A."/>
            <person name="Thomas B.C."/>
            <person name="Sharon I."/>
            <person name="Castelle C.J."/>
            <person name="Singh A."/>
            <person name="Wilkins M.J."/>
            <person name="Williams K.H."/>
            <person name="Banfield J.F."/>
        </authorList>
    </citation>
    <scope>NUCLEOTIDE SEQUENCE [LARGE SCALE GENOMIC DNA]</scope>
</reference>
<dbReference type="Gene3D" id="3.40.50.720">
    <property type="entry name" value="NAD(P)-binding Rossmann-like Domain"/>
    <property type="match status" value="1"/>
</dbReference>
<dbReference type="InterPro" id="IPR001509">
    <property type="entry name" value="Epimerase_deHydtase"/>
</dbReference>
<dbReference type="InterPro" id="IPR036291">
    <property type="entry name" value="NAD(P)-bd_dom_sf"/>
</dbReference>
<proteinExistence type="inferred from homology"/>
<dbReference type="CDD" id="cd08946">
    <property type="entry name" value="SDR_e"/>
    <property type="match status" value="1"/>
</dbReference>
<dbReference type="SUPFAM" id="SSF51735">
    <property type="entry name" value="NAD(P)-binding Rossmann-fold domains"/>
    <property type="match status" value="1"/>
</dbReference>
<dbReference type="PANTHER" id="PTHR43000">
    <property type="entry name" value="DTDP-D-GLUCOSE 4,6-DEHYDRATASE-RELATED"/>
    <property type="match status" value="1"/>
</dbReference>
<evidence type="ECO:0000256" key="1">
    <source>
        <dbReference type="ARBA" id="ARBA00007637"/>
    </source>
</evidence>
<comment type="caution">
    <text evidence="3">The sequence shown here is derived from an EMBL/GenBank/DDBJ whole genome shotgun (WGS) entry which is preliminary data.</text>
</comment>
<feature type="domain" description="NAD-dependent epimerase/dehydratase" evidence="2">
    <location>
        <begin position="2"/>
        <end position="234"/>
    </location>
</feature>
<evidence type="ECO:0000313" key="3">
    <source>
        <dbReference type="EMBL" id="KKT67796.1"/>
    </source>
</evidence>
<dbReference type="EMBL" id="LCIZ01000003">
    <property type="protein sequence ID" value="KKT67796.1"/>
    <property type="molecule type" value="Genomic_DNA"/>
</dbReference>
<evidence type="ECO:0000313" key="4">
    <source>
        <dbReference type="Proteomes" id="UP000033901"/>
    </source>
</evidence>
<gene>
    <name evidence="3" type="ORF">UW61_C0003G0005</name>
</gene>
<dbReference type="AlphaFoldDB" id="A0A0G1J830"/>
<organism evidence="3 4">
    <name type="scientific">Candidatus Curtissbacteria bacterium GW2011_GWC1_44_33</name>
    <dbReference type="NCBI Taxonomy" id="1618413"/>
    <lineage>
        <taxon>Bacteria</taxon>
        <taxon>Candidatus Curtissiibacteriota</taxon>
    </lineage>
</organism>